<dbReference type="RefSeq" id="WP_183322192.1">
    <property type="nucleotide sequence ID" value="NZ_JACHVQ010000003.1"/>
</dbReference>
<comment type="caution">
    <text evidence="1">The sequence shown here is derived from an EMBL/GenBank/DDBJ whole genome shotgun (WGS) entry which is preliminary data.</text>
</comment>
<proteinExistence type="predicted"/>
<reference evidence="1 2" key="1">
    <citation type="submission" date="2020-08" db="EMBL/GenBank/DDBJ databases">
        <title>Sequencing the genomes of 1000 actinobacteria strains.</title>
        <authorList>
            <person name="Klenk H.-P."/>
        </authorList>
    </citation>
    <scope>NUCLEOTIDE SEQUENCE [LARGE SCALE GENOMIC DNA]</scope>
    <source>
        <strain evidence="1 2">DSM 105369</strain>
    </source>
</reference>
<evidence type="ECO:0000313" key="2">
    <source>
        <dbReference type="Proteomes" id="UP000559182"/>
    </source>
</evidence>
<dbReference type="EMBL" id="JACHVQ010000003">
    <property type="protein sequence ID" value="MBB2893753.1"/>
    <property type="molecule type" value="Genomic_DNA"/>
</dbReference>
<accession>A0A839NBX5</accession>
<dbReference type="AlphaFoldDB" id="A0A839NBX5"/>
<keyword evidence="2" id="KW-1185">Reference proteome</keyword>
<name>A0A839NBX5_9MICO</name>
<gene>
    <name evidence="1" type="ORF">FHU39_003784</name>
</gene>
<evidence type="ECO:0000313" key="1">
    <source>
        <dbReference type="EMBL" id="MBB2893753.1"/>
    </source>
</evidence>
<organism evidence="1 2">
    <name type="scientific">Flexivirga oryzae</name>
    <dbReference type="NCBI Taxonomy" id="1794944"/>
    <lineage>
        <taxon>Bacteria</taxon>
        <taxon>Bacillati</taxon>
        <taxon>Actinomycetota</taxon>
        <taxon>Actinomycetes</taxon>
        <taxon>Micrococcales</taxon>
        <taxon>Dermacoccaceae</taxon>
        <taxon>Flexivirga</taxon>
    </lineage>
</organism>
<sequence>MNRGYEDRCHRNRRPETSLIDLGDITAARGSEMSSRLMFQLAELFGTFDVNISVHHA</sequence>
<protein>
    <submittedName>
        <fullName evidence="1">Uncharacterized protein</fullName>
    </submittedName>
</protein>
<dbReference type="Proteomes" id="UP000559182">
    <property type="component" value="Unassembled WGS sequence"/>
</dbReference>